<reference evidence="10" key="1">
    <citation type="submission" date="2021-11" db="EMBL/GenBank/DDBJ databases">
        <authorList>
            <person name="Schell T."/>
        </authorList>
    </citation>
    <scope>NUCLEOTIDE SEQUENCE</scope>
    <source>
        <strain evidence="10">M5</strain>
    </source>
</reference>
<keyword evidence="8" id="KW-0812">Transmembrane</keyword>
<evidence type="ECO:0000256" key="4">
    <source>
        <dbReference type="ARBA" id="ARBA00022786"/>
    </source>
</evidence>
<dbReference type="PROSITE" id="PS00518">
    <property type="entry name" value="ZF_RING_1"/>
    <property type="match status" value="1"/>
</dbReference>
<dbReference type="GO" id="GO:0035861">
    <property type="term" value="C:site of double-strand break"/>
    <property type="evidence" value="ECO:0007669"/>
    <property type="project" value="TreeGrafter"/>
</dbReference>
<keyword evidence="3 6" id="KW-0863">Zinc-finger</keyword>
<dbReference type="GO" id="GO:0008270">
    <property type="term" value="F:zinc ion binding"/>
    <property type="evidence" value="ECO:0007669"/>
    <property type="project" value="UniProtKB-KW"/>
</dbReference>
<keyword evidence="4" id="KW-0833">Ubl conjugation pathway</keyword>
<dbReference type="Pfam" id="PF13639">
    <property type="entry name" value="zf-RING_2"/>
    <property type="match status" value="1"/>
</dbReference>
<keyword evidence="2" id="KW-0479">Metal-binding</keyword>
<name>A0A8J2WPK4_9CRUS</name>
<dbReference type="GO" id="GO:0006302">
    <property type="term" value="P:double-strand break repair"/>
    <property type="evidence" value="ECO:0007669"/>
    <property type="project" value="TreeGrafter"/>
</dbReference>
<accession>A0A8J2WPK4</accession>
<keyword evidence="8" id="KW-0472">Membrane</keyword>
<dbReference type="PANTHER" id="PTHR15067:SF4">
    <property type="entry name" value="E3 UBIQUITIN-PROTEIN LIGASE RNF8"/>
    <property type="match status" value="1"/>
</dbReference>
<dbReference type="SUPFAM" id="SSF57850">
    <property type="entry name" value="RING/U-box"/>
    <property type="match status" value="1"/>
</dbReference>
<dbReference type="GO" id="GO:0042393">
    <property type="term" value="F:histone binding"/>
    <property type="evidence" value="ECO:0007669"/>
    <property type="project" value="TreeGrafter"/>
</dbReference>
<evidence type="ECO:0000313" key="11">
    <source>
        <dbReference type="Proteomes" id="UP000789390"/>
    </source>
</evidence>
<evidence type="ECO:0000256" key="2">
    <source>
        <dbReference type="ARBA" id="ARBA00022723"/>
    </source>
</evidence>
<keyword evidence="11" id="KW-1185">Reference proteome</keyword>
<dbReference type="GO" id="GO:0000151">
    <property type="term" value="C:ubiquitin ligase complex"/>
    <property type="evidence" value="ECO:0007669"/>
    <property type="project" value="TreeGrafter"/>
</dbReference>
<dbReference type="GO" id="GO:0005829">
    <property type="term" value="C:cytosol"/>
    <property type="evidence" value="ECO:0007669"/>
    <property type="project" value="TreeGrafter"/>
</dbReference>
<evidence type="ECO:0000259" key="9">
    <source>
        <dbReference type="PROSITE" id="PS50089"/>
    </source>
</evidence>
<dbReference type="InterPro" id="IPR017907">
    <property type="entry name" value="Znf_RING_CS"/>
</dbReference>
<dbReference type="InterPro" id="IPR013083">
    <property type="entry name" value="Znf_RING/FYVE/PHD"/>
</dbReference>
<evidence type="ECO:0000256" key="3">
    <source>
        <dbReference type="ARBA" id="ARBA00022771"/>
    </source>
</evidence>
<dbReference type="GO" id="GO:0061630">
    <property type="term" value="F:ubiquitin protein ligase activity"/>
    <property type="evidence" value="ECO:0007669"/>
    <property type="project" value="TreeGrafter"/>
</dbReference>
<keyword evidence="8" id="KW-1133">Transmembrane helix</keyword>
<feature type="transmembrane region" description="Helical" evidence="8">
    <location>
        <begin position="346"/>
        <end position="367"/>
    </location>
</feature>
<evidence type="ECO:0000256" key="1">
    <source>
        <dbReference type="ARBA" id="ARBA00022679"/>
    </source>
</evidence>
<organism evidence="10 11">
    <name type="scientific">Daphnia galeata</name>
    <dbReference type="NCBI Taxonomy" id="27404"/>
    <lineage>
        <taxon>Eukaryota</taxon>
        <taxon>Metazoa</taxon>
        <taxon>Ecdysozoa</taxon>
        <taxon>Arthropoda</taxon>
        <taxon>Crustacea</taxon>
        <taxon>Branchiopoda</taxon>
        <taxon>Diplostraca</taxon>
        <taxon>Cladocera</taxon>
        <taxon>Anomopoda</taxon>
        <taxon>Daphniidae</taxon>
        <taxon>Daphnia</taxon>
    </lineage>
</organism>
<feature type="coiled-coil region" evidence="7">
    <location>
        <begin position="4"/>
        <end position="81"/>
    </location>
</feature>
<dbReference type="Gene3D" id="3.30.40.10">
    <property type="entry name" value="Zinc/RING finger domain, C3HC4 (zinc finger)"/>
    <property type="match status" value="1"/>
</dbReference>
<gene>
    <name evidence="10" type="ORF">DGAL_LOCUS9917</name>
</gene>
<dbReference type="PANTHER" id="PTHR15067">
    <property type="entry name" value="E3 UBIQUITIN-PROTEIN LIGASE RNF8"/>
    <property type="match status" value="1"/>
</dbReference>
<keyword evidence="7" id="KW-0175">Coiled coil</keyword>
<protein>
    <recommendedName>
        <fullName evidence="9">RING-type domain-containing protein</fullName>
    </recommendedName>
</protein>
<dbReference type="EMBL" id="CAKKLH010000235">
    <property type="protein sequence ID" value="CAH0106759.1"/>
    <property type="molecule type" value="Genomic_DNA"/>
</dbReference>
<dbReference type="Proteomes" id="UP000789390">
    <property type="component" value="Unassembled WGS sequence"/>
</dbReference>
<keyword evidence="1" id="KW-0808">Transferase</keyword>
<dbReference type="GO" id="GO:0006511">
    <property type="term" value="P:ubiquitin-dependent protein catabolic process"/>
    <property type="evidence" value="ECO:0007669"/>
    <property type="project" value="TreeGrafter"/>
</dbReference>
<dbReference type="AlphaFoldDB" id="A0A8J2WPK4"/>
<dbReference type="InterPro" id="IPR001841">
    <property type="entry name" value="Znf_RING"/>
</dbReference>
<evidence type="ECO:0000256" key="8">
    <source>
        <dbReference type="SAM" id="Phobius"/>
    </source>
</evidence>
<keyword evidence="5" id="KW-0862">Zinc</keyword>
<dbReference type="GO" id="GO:0070936">
    <property type="term" value="P:protein K48-linked ubiquitination"/>
    <property type="evidence" value="ECO:0007669"/>
    <property type="project" value="TreeGrafter"/>
</dbReference>
<dbReference type="PROSITE" id="PS50089">
    <property type="entry name" value="ZF_RING_2"/>
    <property type="match status" value="1"/>
</dbReference>
<proteinExistence type="predicted"/>
<evidence type="ECO:0000256" key="6">
    <source>
        <dbReference type="PROSITE-ProRule" id="PRU00175"/>
    </source>
</evidence>
<comment type="caution">
    <text evidence="10">The sequence shown here is derived from an EMBL/GenBank/DDBJ whole genome shotgun (WGS) entry which is preliminary data.</text>
</comment>
<evidence type="ECO:0000256" key="7">
    <source>
        <dbReference type="SAM" id="Coils"/>
    </source>
</evidence>
<dbReference type="GO" id="GO:0005634">
    <property type="term" value="C:nucleus"/>
    <property type="evidence" value="ECO:0007669"/>
    <property type="project" value="TreeGrafter"/>
</dbReference>
<feature type="domain" description="RING-type" evidence="9">
    <location>
        <begin position="119"/>
        <end position="159"/>
    </location>
</feature>
<evidence type="ECO:0000256" key="5">
    <source>
        <dbReference type="ARBA" id="ARBA00022833"/>
    </source>
</evidence>
<sequence length="370" mass="42814">MEQEQQTCQLLLELEEKVSKLKQEIKNKEKEVSLLKDQQLAKMEHQVHLLTCLNELRCQQIANCEEKLDVITLELENLKQELNMIYATLSGQQAGLKSCTGFCHNQQDNLDKMINELRCGVCSELMVLATSLNCMHTFCQYCVTKWKTESPTAGCPLCRDPGLFERRNFLVDNMIAIIVNLYSEKEQIIRKKFEKQRKELHRNLLADGLRTPNNPFYRITERGLVLGEMQIEELPSFTQGQFSQFEVTMQMYALSLAYFTCLTVPSPVVSSSAMVTSIVRSLTRNPVISRERLDNRRRLNYTRLLVNIGRRRLMSRTNIFQSMPPCSPENIHPLVFNFGSSFGETALAFTCFYIALTFCLFYTLYYLQVL</sequence>
<dbReference type="OrthoDB" id="6353679at2759"/>
<dbReference type="SMART" id="SM00184">
    <property type="entry name" value="RING"/>
    <property type="match status" value="1"/>
</dbReference>
<evidence type="ECO:0000313" key="10">
    <source>
        <dbReference type="EMBL" id="CAH0106759.1"/>
    </source>
</evidence>